<proteinExistence type="predicted"/>
<dbReference type="InterPro" id="IPR024637">
    <property type="entry name" value="Ctk3_C"/>
</dbReference>
<dbReference type="EMBL" id="CP014585">
    <property type="protein sequence ID" value="ANZ75432.1"/>
    <property type="molecule type" value="Genomic_DNA"/>
</dbReference>
<evidence type="ECO:0000313" key="2">
    <source>
        <dbReference type="EMBL" id="ANZ75432.1"/>
    </source>
</evidence>
<dbReference type="Proteomes" id="UP000094565">
    <property type="component" value="Chromosome 2"/>
</dbReference>
<keyword evidence="3" id="KW-1185">Reference proteome</keyword>
<evidence type="ECO:0000259" key="1">
    <source>
        <dbReference type="PROSITE" id="PS51391"/>
    </source>
</evidence>
<reference evidence="2 3" key="1">
    <citation type="submission" date="2016-02" db="EMBL/GenBank/DDBJ databases">
        <title>Comparative genomic and transcriptomic foundation for Pichia pastoris.</title>
        <authorList>
            <person name="Love K.R."/>
            <person name="Shah K.A."/>
            <person name="Whittaker C.A."/>
            <person name="Wu J."/>
            <person name="Bartlett M.C."/>
            <person name="Ma D."/>
            <person name="Leeson R.L."/>
            <person name="Priest M."/>
            <person name="Young S.K."/>
            <person name="Love J.C."/>
        </authorList>
    </citation>
    <scope>NUCLEOTIDE SEQUENCE [LARGE SCALE GENOMIC DNA]</scope>
    <source>
        <strain evidence="2 3">ATCC 28485</strain>
    </source>
</reference>
<dbReference type="GO" id="GO:0045943">
    <property type="term" value="P:positive regulation of transcription by RNA polymerase I"/>
    <property type="evidence" value="ECO:0007669"/>
    <property type="project" value="TreeGrafter"/>
</dbReference>
<dbReference type="InterPro" id="IPR042326">
    <property type="entry name" value="Ctk3"/>
</dbReference>
<dbReference type="Pfam" id="PF12243">
    <property type="entry name" value="CTK3"/>
    <property type="match status" value="1"/>
</dbReference>
<sequence length="274" mass="32026">MDAFEARIHFSDMLKILMPSQQSVTNCTMYAIKNRHLQEDFHSVILEVLDAVDLNVRINIFQFVDSLIASGSAIEGHPFVENLAQDLPVILEKVVPVNNSSKAFVNIHSSFHILAHISHELQLKDTKEYEKKFNLNETLDEETTDPLKRSWKFLLQQKALLHSERYASEENAELNPESLTEVDTDPKLRLYTLSEQQILARMEADRERHKRAKEKLWMVTRESYSLSLNEFENINDRFSSLQDEDFKELRELKRLVNKSFNGRSQNSEYKRLKA</sequence>
<dbReference type="InterPro" id="IPR008942">
    <property type="entry name" value="ENTH_VHS"/>
</dbReference>
<dbReference type="PROSITE" id="PS51391">
    <property type="entry name" value="CID"/>
    <property type="match status" value="1"/>
</dbReference>
<dbReference type="OrthoDB" id="21266at2759"/>
<gene>
    <name evidence="2" type="ORF">ATY40_BA7502412</name>
</gene>
<feature type="domain" description="CID" evidence="1">
    <location>
        <begin position="2"/>
        <end position="155"/>
    </location>
</feature>
<dbReference type="GO" id="GO:0070692">
    <property type="term" value="C:CTDK-1 complex"/>
    <property type="evidence" value="ECO:0007669"/>
    <property type="project" value="InterPro"/>
</dbReference>
<dbReference type="PANTHER" id="PTHR28291:SF1">
    <property type="entry name" value="CTD KINASE SUBUNIT GAMMA"/>
    <property type="match status" value="1"/>
</dbReference>
<protein>
    <submittedName>
        <fullName evidence="2">BA75_02412T0</fullName>
    </submittedName>
</protein>
<name>A0A1B2JBR2_PICPA</name>
<evidence type="ECO:0000313" key="3">
    <source>
        <dbReference type="Proteomes" id="UP000094565"/>
    </source>
</evidence>
<organism evidence="2 3">
    <name type="scientific">Komagataella pastoris</name>
    <name type="common">Yeast</name>
    <name type="synonym">Pichia pastoris</name>
    <dbReference type="NCBI Taxonomy" id="4922"/>
    <lineage>
        <taxon>Eukaryota</taxon>
        <taxon>Fungi</taxon>
        <taxon>Dikarya</taxon>
        <taxon>Ascomycota</taxon>
        <taxon>Saccharomycotina</taxon>
        <taxon>Pichiomycetes</taxon>
        <taxon>Pichiales</taxon>
        <taxon>Pichiaceae</taxon>
        <taxon>Komagataella</taxon>
    </lineage>
</organism>
<dbReference type="Gene3D" id="1.25.40.90">
    <property type="match status" value="1"/>
</dbReference>
<dbReference type="PANTHER" id="PTHR28291">
    <property type="entry name" value="CTD KINASE SUBUNIT GAMMA"/>
    <property type="match status" value="1"/>
</dbReference>
<dbReference type="InterPro" id="IPR006569">
    <property type="entry name" value="CID_dom"/>
</dbReference>
<dbReference type="AlphaFoldDB" id="A0A1B2JBR2"/>
<dbReference type="InterPro" id="IPR024638">
    <property type="entry name" value="Ctk3_N"/>
</dbReference>
<dbReference type="Pfam" id="PF12350">
    <property type="entry name" value="CTK3_C"/>
    <property type="match status" value="1"/>
</dbReference>
<dbReference type="GO" id="GO:0032786">
    <property type="term" value="P:positive regulation of DNA-templated transcription, elongation"/>
    <property type="evidence" value="ECO:0007669"/>
    <property type="project" value="InterPro"/>
</dbReference>
<accession>A0A1B2JBR2</accession>